<comment type="caution">
    <text evidence="3">The sequence shown here is derived from an EMBL/GenBank/DDBJ whole genome shotgun (WGS) entry which is preliminary data.</text>
</comment>
<proteinExistence type="predicted"/>
<feature type="compositionally biased region" description="Low complexity" evidence="1">
    <location>
        <begin position="27"/>
        <end position="36"/>
    </location>
</feature>
<feature type="compositionally biased region" description="Pro residues" evidence="1">
    <location>
        <begin position="16"/>
        <end position="26"/>
    </location>
</feature>
<name>A0A7Y9GQI7_9MICO</name>
<feature type="region of interest" description="Disordered" evidence="1">
    <location>
        <begin position="1"/>
        <end position="36"/>
    </location>
</feature>
<keyword evidence="2" id="KW-0472">Membrane</keyword>
<protein>
    <recommendedName>
        <fullName evidence="5">DUF4190 domain-containing protein</fullName>
    </recommendedName>
</protein>
<sequence length="149" mass="15164">MSDPQNPVDPQQQPASQPPAYQPPQQYPGAGDAGSGYAAAPPAPYGPPATATVPGKTMGIVAFILSFFVQLVALILGIIALVQSRKAGHSNGWAVAAIIISSVLMVIGIIVGIVVLAVFLPMIGDLAQQCAELGPGRHELPSGITITCG</sequence>
<dbReference type="RefSeq" id="WP_179491031.1">
    <property type="nucleotide sequence ID" value="NZ_JACCBV010000001.1"/>
</dbReference>
<evidence type="ECO:0008006" key="5">
    <source>
        <dbReference type="Google" id="ProtNLM"/>
    </source>
</evidence>
<dbReference type="EMBL" id="JACCBV010000001">
    <property type="protein sequence ID" value="NYE20822.1"/>
    <property type="molecule type" value="Genomic_DNA"/>
</dbReference>
<evidence type="ECO:0000313" key="3">
    <source>
        <dbReference type="EMBL" id="NYE20822.1"/>
    </source>
</evidence>
<organism evidence="3 4">
    <name type="scientific">Microbacterium immunditiarum</name>
    <dbReference type="NCBI Taxonomy" id="337480"/>
    <lineage>
        <taxon>Bacteria</taxon>
        <taxon>Bacillati</taxon>
        <taxon>Actinomycetota</taxon>
        <taxon>Actinomycetes</taxon>
        <taxon>Micrococcales</taxon>
        <taxon>Microbacteriaceae</taxon>
        <taxon>Microbacterium</taxon>
    </lineage>
</organism>
<feature type="transmembrane region" description="Helical" evidence="2">
    <location>
        <begin position="94"/>
        <end position="120"/>
    </location>
</feature>
<evidence type="ECO:0000256" key="2">
    <source>
        <dbReference type="SAM" id="Phobius"/>
    </source>
</evidence>
<evidence type="ECO:0000256" key="1">
    <source>
        <dbReference type="SAM" id="MobiDB-lite"/>
    </source>
</evidence>
<feature type="transmembrane region" description="Helical" evidence="2">
    <location>
        <begin position="60"/>
        <end position="82"/>
    </location>
</feature>
<evidence type="ECO:0000313" key="4">
    <source>
        <dbReference type="Proteomes" id="UP000576969"/>
    </source>
</evidence>
<dbReference type="AlphaFoldDB" id="A0A7Y9GQI7"/>
<reference evidence="3 4" key="1">
    <citation type="submission" date="2020-07" db="EMBL/GenBank/DDBJ databases">
        <title>Sequencing the genomes of 1000 actinobacteria strains.</title>
        <authorList>
            <person name="Klenk H.-P."/>
        </authorList>
    </citation>
    <scope>NUCLEOTIDE SEQUENCE [LARGE SCALE GENOMIC DNA]</scope>
    <source>
        <strain evidence="3 4">DSM 24662</strain>
    </source>
</reference>
<gene>
    <name evidence="3" type="ORF">BJ991_002850</name>
</gene>
<feature type="compositionally biased region" description="Low complexity" evidence="1">
    <location>
        <begin position="1"/>
        <end position="15"/>
    </location>
</feature>
<accession>A0A7Y9GQI7</accession>
<keyword evidence="4" id="KW-1185">Reference proteome</keyword>
<dbReference type="Proteomes" id="UP000576969">
    <property type="component" value="Unassembled WGS sequence"/>
</dbReference>
<keyword evidence="2" id="KW-1133">Transmembrane helix</keyword>
<keyword evidence="2" id="KW-0812">Transmembrane</keyword>